<evidence type="ECO:0000256" key="1">
    <source>
        <dbReference type="ARBA" id="ARBA00022833"/>
    </source>
</evidence>
<keyword evidence="1" id="KW-0862">Zinc</keyword>
<keyword evidence="3" id="KW-1185">Reference proteome</keyword>
<dbReference type="Proteomes" id="UP000604117">
    <property type="component" value="Unassembled WGS sequence"/>
</dbReference>
<accession>A0ABQ4CMK6</accession>
<comment type="caution">
    <text evidence="2">The sequence shown here is derived from an EMBL/GenBank/DDBJ whole genome shotgun (WGS) entry which is preliminary data.</text>
</comment>
<dbReference type="InterPro" id="IPR024078">
    <property type="entry name" value="LmbE-like_dom_sf"/>
</dbReference>
<gene>
    <name evidence="2" type="primary">mshB_1</name>
    <name evidence="2" type="ORF">Asi02nite_20370</name>
</gene>
<sequence>MDVDDLGTIVSIWAHPDDESYLAGGVMAAAVAAGSRVVCVSATAGERGTDDPVRWPPERLGPVRRWEAAAALAVLGVREHHFLGYSDGSLAGLDPAAPVGTLTALLDDVRPDTILTFGPEGMTFHPDHQAVSRWVSAAWAAAGRPGRLLHAVMSSDHLEEWGPTYESWQVFMTEERPTGVPVEDLALHLVLDGTALDQKIAALAAMHTQTAAAIALLGDAYRTLNAAECFVAA</sequence>
<evidence type="ECO:0000313" key="2">
    <source>
        <dbReference type="EMBL" id="GIF72519.1"/>
    </source>
</evidence>
<dbReference type="EMBL" id="BONE01000012">
    <property type="protein sequence ID" value="GIF72519.1"/>
    <property type="molecule type" value="Genomic_DNA"/>
</dbReference>
<dbReference type="RefSeq" id="WP_203712052.1">
    <property type="nucleotide sequence ID" value="NZ_BONE01000012.1"/>
</dbReference>
<organism evidence="2 3">
    <name type="scientific">Asanoa siamensis</name>
    <dbReference type="NCBI Taxonomy" id="926357"/>
    <lineage>
        <taxon>Bacteria</taxon>
        <taxon>Bacillati</taxon>
        <taxon>Actinomycetota</taxon>
        <taxon>Actinomycetes</taxon>
        <taxon>Micromonosporales</taxon>
        <taxon>Micromonosporaceae</taxon>
        <taxon>Asanoa</taxon>
    </lineage>
</organism>
<evidence type="ECO:0000313" key="3">
    <source>
        <dbReference type="Proteomes" id="UP000604117"/>
    </source>
</evidence>
<protein>
    <submittedName>
        <fullName evidence="2">1D-myo-inositol 2-acetamido-2-deoxy-alpha-D-glucopyranoside deacetylase</fullName>
    </submittedName>
</protein>
<dbReference type="Pfam" id="PF02585">
    <property type="entry name" value="PIG-L"/>
    <property type="match status" value="1"/>
</dbReference>
<dbReference type="PANTHER" id="PTHR12993">
    <property type="entry name" value="N-ACETYLGLUCOSAMINYL-PHOSPHATIDYLINOSITOL DE-N-ACETYLASE-RELATED"/>
    <property type="match status" value="1"/>
</dbReference>
<dbReference type="SUPFAM" id="SSF102588">
    <property type="entry name" value="LmbE-like"/>
    <property type="match status" value="1"/>
</dbReference>
<dbReference type="Gene3D" id="3.40.50.10320">
    <property type="entry name" value="LmbE-like"/>
    <property type="match status" value="1"/>
</dbReference>
<proteinExistence type="predicted"/>
<name>A0ABQ4CMK6_9ACTN</name>
<dbReference type="PANTHER" id="PTHR12993:SF11">
    <property type="entry name" value="N-ACETYLGLUCOSAMINYL-PHOSPHATIDYLINOSITOL DE-N-ACETYLASE"/>
    <property type="match status" value="1"/>
</dbReference>
<dbReference type="InterPro" id="IPR003737">
    <property type="entry name" value="GlcNAc_PI_deacetylase-related"/>
</dbReference>
<reference evidence="2 3" key="1">
    <citation type="submission" date="2021-01" db="EMBL/GenBank/DDBJ databases">
        <title>Whole genome shotgun sequence of Asanoa siamensis NBRC 107932.</title>
        <authorList>
            <person name="Komaki H."/>
            <person name="Tamura T."/>
        </authorList>
    </citation>
    <scope>NUCLEOTIDE SEQUENCE [LARGE SCALE GENOMIC DNA]</scope>
    <source>
        <strain evidence="2 3">NBRC 107932</strain>
    </source>
</reference>